<keyword evidence="1" id="KW-1133">Transmembrane helix</keyword>
<dbReference type="EMBL" id="FNLN01000001">
    <property type="protein sequence ID" value="SDT84213.1"/>
    <property type="molecule type" value="Genomic_DNA"/>
</dbReference>
<sequence length="121" mass="14149">MAKILFRLNGVPDDEAYEVRELLTNNAIDYYETTPGNWGVSMPAIWLHDEDQFEKARALLDTYQNERTTRMREEYNRLKREGKNQTFFDAVKQKPVSFTIHLALALLVIYLSIRLVLDLAP</sequence>
<dbReference type="KEGG" id="nur:ATY38_05405"/>
<dbReference type="RefSeq" id="WP_062558410.1">
    <property type="nucleotide sequence ID" value="NZ_CP013341.1"/>
</dbReference>
<accession>A0A1H2DMR6</accession>
<organism evidence="2 3">
    <name type="scientific">Nitrosomonas ureae</name>
    <dbReference type="NCBI Taxonomy" id="44577"/>
    <lineage>
        <taxon>Bacteria</taxon>
        <taxon>Pseudomonadati</taxon>
        <taxon>Pseudomonadota</taxon>
        <taxon>Betaproteobacteria</taxon>
        <taxon>Nitrosomonadales</taxon>
        <taxon>Nitrosomonadaceae</taxon>
        <taxon>Nitrosomonas</taxon>
    </lineage>
</organism>
<evidence type="ECO:0000313" key="3">
    <source>
        <dbReference type="Proteomes" id="UP000182882"/>
    </source>
</evidence>
<keyword evidence="1" id="KW-0812">Transmembrane</keyword>
<evidence type="ECO:0000256" key="1">
    <source>
        <dbReference type="SAM" id="Phobius"/>
    </source>
</evidence>
<dbReference type="Proteomes" id="UP000182882">
    <property type="component" value="Unassembled WGS sequence"/>
</dbReference>
<gene>
    <name evidence="2" type="ORF">SAMN05216406_101172</name>
</gene>
<dbReference type="InterPro" id="IPR046162">
    <property type="entry name" value="DUF6164"/>
</dbReference>
<name>A0A1H2DMR6_9PROT</name>
<keyword evidence="3" id="KW-1185">Reference proteome</keyword>
<dbReference type="AlphaFoldDB" id="A0A1H2DMR6"/>
<dbReference type="Pfam" id="PF19661">
    <property type="entry name" value="DUF6164"/>
    <property type="match status" value="1"/>
</dbReference>
<keyword evidence="1" id="KW-0472">Membrane</keyword>
<evidence type="ECO:0000313" key="2">
    <source>
        <dbReference type="EMBL" id="SDT84213.1"/>
    </source>
</evidence>
<reference evidence="3" key="1">
    <citation type="submission" date="2016-10" db="EMBL/GenBank/DDBJ databases">
        <authorList>
            <person name="Varghese N."/>
            <person name="Submissions S."/>
        </authorList>
    </citation>
    <scope>NUCLEOTIDE SEQUENCE [LARGE SCALE GENOMIC DNA]</scope>
    <source>
        <strain evidence="3">Nm10</strain>
    </source>
</reference>
<evidence type="ECO:0008006" key="4">
    <source>
        <dbReference type="Google" id="ProtNLM"/>
    </source>
</evidence>
<feature type="transmembrane region" description="Helical" evidence="1">
    <location>
        <begin position="98"/>
        <end position="117"/>
    </location>
</feature>
<protein>
    <recommendedName>
        <fullName evidence="4">Signal transducing protein</fullName>
    </recommendedName>
</protein>
<proteinExistence type="predicted"/>